<proteinExistence type="predicted"/>
<sequence>MAHKHNRRRIRHRSRRNRFEQNLPTVYEAQSYESLSSYSEPQLSFAMTQLPQSIPMRCTLPGPGFSDATTLQHWLNNATSANYSPSSTPKSYLYPVATGERRTVQIFGGEPGDDTGLCGKMQEMFDSMDWVDTI</sequence>
<gene>
    <name evidence="1" type="ORF">H2198_000040</name>
</gene>
<comment type="caution">
    <text evidence="1">The sequence shown here is derived from an EMBL/GenBank/DDBJ whole genome shotgun (WGS) entry which is preliminary data.</text>
</comment>
<dbReference type="EMBL" id="JAPDRQ010000001">
    <property type="protein sequence ID" value="KAJ9664694.1"/>
    <property type="molecule type" value="Genomic_DNA"/>
</dbReference>
<dbReference type="Proteomes" id="UP001172386">
    <property type="component" value="Unassembled WGS sequence"/>
</dbReference>
<keyword evidence="2" id="KW-1185">Reference proteome</keyword>
<protein>
    <submittedName>
        <fullName evidence="1">Uncharacterized protein</fullName>
    </submittedName>
</protein>
<name>A0ACC3AL86_9EURO</name>
<reference evidence="1" key="1">
    <citation type="submission" date="2022-10" db="EMBL/GenBank/DDBJ databases">
        <title>Culturing micro-colonial fungi from biological soil crusts in the Mojave desert and describing Neophaeococcomyces mojavensis, and introducing the new genera and species Taxawa tesnikishii.</title>
        <authorList>
            <person name="Kurbessoian T."/>
            <person name="Stajich J.E."/>
        </authorList>
    </citation>
    <scope>NUCLEOTIDE SEQUENCE</scope>
    <source>
        <strain evidence="1">JES_112</strain>
    </source>
</reference>
<evidence type="ECO:0000313" key="1">
    <source>
        <dbReference type="EMBL" id="KAJ9664694.1"/>
    </source>
</evidence>
<organism evidence="1 2">
    <name type="scientific">Neophaeococcomyces mojaviensis</name>
    <dbReference type="NCBI Taxonomy" id="3383035"/>
    <lineage>
        <taxon>Eukaryota</taxon>
        <taxon>Fungi</taxon>
        <taxon>Dikarya</taxon>
        <taxon>Ascomycota</taxon>
        <taxon>Pezizomycotina</taxon>
        <taxon>Eurotiomycetes</taxon>
        <taxon>Chaetothyriomycetidae</taxon>
        <taxon>Chaetothyriales</taxon>
        <taxon>Chaetothyriales incertae sedis</taxon>
        <taxon>Neophaeococcomyces</taxon>
    </lineage>
</organism>
<accession>A0ACC3AL86</accession>
<evidence type="ECO:0000313" key="2">
    <source>
        <dbReference type="Proteomes" id="UP001172386"/>
    </source>
</evidence>